<feature type="transmembrane region" description="Helical" evidence="1">
    <location>
        <begin position="148"/>
        <end position="169"/>
    </location>
</feature>
<feature type="transmembrane region" description="Helical" evidence="1">
    <location>
        <begin position="115"/>
        <end position="136"/>
    </location>
</feature>
<proteinExistence type="predicted"/>
<evidence type="ECO:0000256" key="1">
    <source>
        <dbReference type="SAM" id="Phobius"/>
    </source>
</evidence>
<gene>
    <name evidence="2" type="ORF">GCM10023095_28890</name>
</gene>
<accession>A0ABP8QJD2</accession>
<evidence type="ECO:0000313" key="2">
    <source>
        <dbReference type="EMBL" id="GAA4503119.1"/>
    </source>
</evidence>
<feature type="transmembrane region" description="Helical" evidence="1">
    <location>
        <begin position="74"/>
        <end position="94"/>
    </location>
</feature>
<organism evidence="2 3">
    <name type="scientific">Pseudaeromonas paramecii</name>
    <dbReference type="NCBI Taxonomy" id="2138166"/>
    <lineage>
        <taxon>Bacteria</taxon>
        <taxon>Pseudomonadati</taxon>
        <taxon>Pseudomonadota</taxon>
        <taxon>Gammaproteobacteria</taxon>
        <taxon>Aeromonadales</taxon>
        <taxon>Aeromonadaceae</taxon>
        <taxon>Pseudaeromonas</taxon>
    </lineage>
</organism>
<keyword evidence="1" id="KW-0472">Membrane</keyword>
<comment type="caution">
    <text evidence="2">The sequence shown here is derived from an EMBL/GenBank/DDBJ whole genome shotgun (WGS) entry which is preliminary data.</text>
</comment>
<feature type="transmembrane region" description="Helical" evidence="1">
    <location>
        <begin position="199"/>
        <end position="225"/>
    </location>
</feature>
<dbReference type="Proteomes" id="UP001501321">
    <property type="component" value="Unassembled WGS sequence"/>
</dbReference>
<evidence type="ECO:0000313" key="3">
    <source>
        <dbReference type="Proteomes" id="UP001501321"/>
    </source>
</evidence>
<dbReference type="RefSeq" id="WP_345014390.1">
    <property type="nucleotide sequence ID" value="NZ_BAABFC010000023.1"/>
</dbReference>
<keyword evidence="3" id="KW-1185">Reference proteome</keyword>
<dbReference type="EMBL" id="BAABFC010000023">
    <property type="protein sequence ID" value="GAA4503119.1"/>
    <property type="molecule type" value="Genomic_DNA"/>
</dbReference>
<evidence type="ECO:0008006" key="4">
    <source>
        <dbReference type="Google" id="ProtNLM"/>
    </source>
</evidence>
<name>A0ABP8QJD2_9GAMM</name>
<reference evidence="3" key="1">
    <citation type="journal article" date="2019" name="Int. J. Syst. Evol. Microbiol.">
        <title>The Global Catalogue of Microorganisms (GCM) 10K type strain sequencing project: providing services to taxonomists for standard genome sequencing and annotation.</title>
        <authorList>
            <consortium name="The Broad Institute Genomics Platform"/>
            <consortium name="The Broad Institute Genome Sequencing Center for Infectious Disease"/>
            <person name="Wu L."/>
            <person name="Ma J."/>
        </authorList>
    </citation>
    <scope>NUCLEOTIDE SEQUENCE [LARGE SCALE GENOMIC DNA]</scope>
    <source>
        <strain evidence="3">JCM 32226</strain>
    </source>
</reference>
<keyword evidence="1" id="KW-0812">Transmembrane</keyword>
<sequence>MSEPSRIVVLGGDIDTSLSHPPALSLRALLREAVQLTFHRGSAGVLLALLGVTAIWLLLGQVAGYWLGQTPDPRALTLLGLLLTALLAPLTGGLEMMGLQRAVGLPVRASRVFDYWRFMLPLAGLSMLVNVSSALLSLAIEQHGGGQWLSMLPSVLFAMLSLFCVPLMLERGCNPLTALWLSVRLFVRCWQPLLLLHLLMLGLLVLALLPMGMGLLILAPFYLILRGLLYREICGVRVQVVGDAGSRWLA</sequence>
<protein>
    <recommendedName>
        <fullName evidence="4">DUF2189 domain-containing protein</fullName>
    </recommendedName>
</protein>
<feature type="transmembrane region" description="Helical" evidence="1">
    <location>
        <begin position="45"/>
        <end position="68"/>
    </location>
</feature>
<keyword evidence="1" id="KW-1133">Transmembrane helix</keyword>